<accession>A0A812SEE2</accession>
<feature type="non-terminal residue" evidence="1">
    <location>
        <position position="165"/>
    </location>
</feature>
<organism evidence="1 2">
    <name type="scientific">Symbiodinium necroappetens</name>
    <dbReference type="NCBI Taxonomy" id="1628268"/>
    <lineage>
        <taxon>Eukaryota</taxon>
        <taxon>Sar</taxon>
        <taxon>Alveolata</taxon>
        <taxon>Dinophyceae</taxon>
        <taxon>Suessiales</taxon>
        <taxon>Symbiodiniaceae</taxon>
        <taxon>Symbiodinium</taxon>
    </lineage>
</organism>
<evidence type="ECO:0000313" key="1">
    <source>
        <dbReference type="EMBL" id="CAE7479553.1"/>
    </source>
</evidence>
<protein>
    <submittedName>
        <fullName evidence="1">Uncharacterized protein</fullName>
    </submittedName>
</protein>
<reference evidence="1" key="1">
    <citation type="submission" date="2021-02" db="EMBL/GenBank/DDBJ databases">
        <authorList>
            <person name="Dougan E. K."/>
            <person name="Rhodes N."/>
            <person name="Thang M."/>
            <person name="Chan C."/>
        </authorList>
    </citation>
    <scope>NUCLEOTIDE SEQUENCE</scope>
</reference>
<dbReference type="AlphaFoldDB" id="A0A812SEE2"/>
<evidence type="ECO:0000313" key="2">
    <source>
        <dbReference type="Proteomes" id="UP000601435"/>
    </source>
</evidence>
<dbReference type="Proteomes" id="UP000601435">
    <property type="component" value="Unassembled WGS sequence"/>
</dbReference>
<comment type="caution">
    <text evidence="1">The sequence shown here is derived from an EMBL/GenBank/DDBJ whole genome shotgun (WGS) entry which is preliminary data.</text>
</comment>
<gene>
    <name evidence="1" type="ORF">SNEC2469_LOCUS13555</name>
</gene>
<name>A0A812SEE2_9DINO</name>
<keyword evidence="2" id="KW-1185">Reference proteome</keyword>
<dbReference type="OrthoDB" id="444570at2759"/>
<proteinExistence type="predicted"/>
<sequence>DSWTYFTSFQLLDVVVRTRVETFIGLYIVRMSRHSYCTRFLYTIVPAELYWNDATLDKLNMAFAADLRMLYEQGITVDPPLGPTKLHFAVVGVKGDWVYLRKEWFNLAMDAPWRAPGRTRTPFKRAGSPLFTVPGLRDPSRALVDPAHTWHIGSLGCIYEPRICT</sequence>
<dbReference type="EMBL" id="CAJNJA010021632">
    <property type="protein sequence ID" value="CAE7479553.1"/>
    <property type="molecule type" value="Genomic_DNA"/>
</dbReference>